<evidence type="ECO:0000256" key="12">
    <source>
        <dbReference type="SAM" id="Phobius"/>
    </source>
</evidence>
<dbReference type="FunFam" id="3.30.565.10:FF:000023">
    <property type="entry name" value="PAS domain-containing sensor histidine kinase"/>
    <property type="match status" value="1"/>
</dbReference>
<evidence type="ECO:0000256" key="3">
    <source>
        <dbReference type="ARBA" id="ARBA00012438"/>
    </source>
</evidence>
<dbReference type="SUPFAM" id="SSF47384">
    <property type="entry name" value="Homodimeric domain of signal transducing histidine kinase"/>
    <property type="match status" value="1"/>
</dbReference>
<dbReference type="FunFam" id="1.10.287.130:FF:000008">
    <property type="entry name" value="Two-component sensor histidine kinase"/>
    <property type="match status" value="1"/>
</dbReference>
<dbReference type="InterPro" id="IPR005467">
    <property type="entry name" value="His_kinase_dom"/>
</dbReference>
<keyword evidence="5" id="KW-0597">Phosphoprotein</keyword>
<evidence type="ECO:0000256" key="6">
    <source>
        <dbReference type="ARBA" id="ARBA00022679"/>
    </source>
</evidence>
<evidence type="ECO:0000256" key="7">
    <source>
        <dbReference type="ARBA" id="ARBA00022741"/>
    </source>
</evidence>
<dbReference type="Gene3D" id="1.10.287.130">
    <property type="match status" value="1"/>
</dbReference>
<dbReference type="SUPFAM" id="SSF55874">
    <property type="entry name" value="ATPase domain of HSP90 chaperone/DNA topoisomerase II/histidine kinase"/>
    <property type="match status" value="1"/>
</dbReference>
<dbReference type="Gene3D" id="3.30.565.10">
    <property type="entry name" value="Histidine kinase-like ATPase, C-terminal domain"/>
    <property type="match status" value="1"/>
</dbReference>
<keyword evidence="16" id="KW-1185">Reference proteome</keyword>
<evidence type="ECO:0000259" key="14">
    <source>
        <dbReference type="PROSITE" id="PS50112"/>
    </source>
</evidence>
<evidence type="ECO:0000256" key="8">
    <source>
        <dbReference type="ARBA" id="ARBA00022777"/>
    </source>
</evidence>
<dbReference type="Proteomes" id="UP000319280">
    <property type="component" value="Unassembled WGS sequence"/>
</dbReference>
<feature type="transmembrane region" description="Helical" evidence="12">
    <location>
        <begin position="12"/>
        <end position="29"/>
    </location>
</feature>
<keyword evidence="10" id="KW-0902">Two-component regulatory system</keyword>
<dbReference type="GO" id="GO:0006355">
    <property type="term" value="P:regulation of DNA-templated transcription"/>
    <property type="evidence" value="ECO:0007669"/>
    <property type="project" value="InterPro"/>
</dbReference>
<dbReference type="EC" id="2.7.13.3" evidence="3"/>
<keyword evidence="9" id="KW-0067">ATP-binding</keyword>
<dbReference type="InterPro" id="IPR000014">
    <property type="entry name" value="PAS"/>
</dbReference>
<evidence type="ECO:0000256" key="5">
    <source>
        <dbReference type="ARBA" id="ARBA00022553"/>
    </source>
</evidence>
<dbReference type="CDD" id="cd00075">
    <property type="entry name" value="HATPase"/>
    <property type="match status" value="1"/>
</dbReference>
<dbReference type="RefSeq" id="WP_142791831.1">
    <property type="nucleotide sequence ID" value="NZ_VJMZ01000001.1"/>
</dbReference>
<dbReference type="PROSITE" id="PS50109">
    <property type="entry name" value="HIS_KIN"/>
    <property type="match status" value="1"/>
</dbReference>
<dbReference type="CDD" id="cd06225">
    <property type="entry name" value="HAMP"/>
    <property type="match status" value="1"/>
</dbReference>
<keyword evidence="11 12" id="KW-0472">Membrane</keyword>
<dbReference type="EMBL" id="VJMZ01000001">
    <property type="protein sequence ID" value="TRM12925.1"/>
    <property type="molecule type" value="Genomic_DNA"/>
</dbReference>
<evidence type="ECO:0000259" key="13">
    <source>
        <dbReference type="PROSITE" id="PS50109"/>
    </source>
</evidence>
<dbReference type="NCBIfam" id="TIGR00229">
    <property type="entry name" value="sensory_box"/>
    <property type="match status" value="1"/>
</dbReference>
<evidence type="ECO:0000256" key="9">
    <source>
        <dbReference type="ARBA" id="ARBA00022840"/>
    </source>
</evidence>
<dbReference type="InterPro" id="IPR050351">
    <property type="entry name" value="BphY/WalK/GraS-like"/>
</dbReference>
<comment type="caution">
    <text evidence="15">The sequence shown here is derived from an EMBL/GenBank/DDBJ whole genome shotgun (WGS) entry which is preliminary data.</text>
</comment>
<sequence length="462" mass="52547">MRLRPLLGKPLAAYHAGIFILVAVTGIIISQLTEAYIILASILVVEYIILLVIMLHVNEKYIRPIWKSSRLVDELLEGNYRARIHHESGGSIGELNNKLNVLARNLSEFRMQEQMQEEQLSTVIDNTQSGLVLIDGKGYIHLVNRKFLSMFGGTPQDYRSYLYYDVLENETIHQTVQYTFLYEKNITDSFTQTIDFEKKYIDIIGAPIFDERNMLKGAVLLLYDITHLKKLEVMRKDFVANVSHELKTPITSITGFTETLLNGAMDDKETLNNFLMIIYDESSRLSNLIEDLLTLSRLEKDEFKLTRTTINFNRLINEVLPIIQQRAEQKGISLTTDVTKDITMHADGKRIKQILINLLTNAISYTPENGDVNLSITDEEENVHITVTDNGIGIDQEAIPRIFERFYRVDKARSRDTGGTGLGLAIVKHIVEVHDGKISVDSKLGEGSVFHVLLPKYDKTSP</sequence>
<dbReference type="Pfam" id="PF00512">
    <property type="entry name" value="HisKA"/>
    <property type="match status" value="1"/>
</dbReference>
<dbReference type="CDD" id="cd00082">
    <property type="entry name" value="HisKA"/>
    <property type="match status" value="1"/>
</dbReference>
<dbReference type="InterPro" id="IPR036890">
    <property type="entry name" value="HATPase_C_sf"/>
</dbReference>
<dbReference type="InterPro" id="IPR003594">
    <property type="entry name" value="HATPase_dom"/>
</dbReference>
<feature type="domain" description="Histidine kinase" evidence="13">
    <location>
        <begin position="241"/>
        <end position="458"/>
    </location>
</feature>
<dbReference type="SUPFAM" id="SSF158472">
    <property type="entry name" value="HAMP domain-like"/>
    <property type="match status" value="1"/>
</dbReference>
<dbReference type="InterPro" id="IPR003661">
    <property type="entry name" value="HisK_dim/P_dom"/>
</dbReference>
<keyword evidence="8" id="KW-0418">Kinase</keyword>
<proteinExistence type="predicted"/>
<dbReference type="InterPro" id="IPR013767">
    <property type="entry name" value="PAS_fold"/>
</dbReference>
<dbReference type="SMART" id="SM00091">
    <property type="entry name" value="PAS"/>
    <property type="match status" value="1"/>
</dbReference>
<dbReference type="Pfam" id="PF02518">
    <property type="entry name" value="HATPase_c"/>
    <property type="match status" value="1"/>
</dbReference>
<keyword evidence="12" id="KW-0812">Transmembrane</keyword>
<dbReference type="Pfam" id="PF00989">
    <property type="entry name" value="PAS"/>
    <property type="match status" value="1"/>
</dbReference>
<keyword evidence="7" id="KW-0547">Nucleotide-binding</keyword>
<dbReference type="GO" id="GO:0005524">
    <property type="term" value="F:ATP binding"/>
    <property type="evidence" value="ECO:0007669"/>
    <property type="project" value="UniProtKB-KW"/>
</dbReference>
<evidence type="ECO:0000256" key="1">
    <source>
        <dbReference type="ARBA" id="ARBA00000085"/>
    </source>
</evidence>
<evidence type="ECO:0000256" key="11">
    <source>
        <dbReference type="ARBA" id="ARBA00023136"/>
    </source>
</evidence>
<dbReference type="PRINTS" id="PR00344">
    <property type="entry name" value="BCTRLSENSOR"/>
</dbReference>
<evidence type="ECO:0000256" key="4">
    <source>
        <dbReference type="ARBA" id="ARBA00022475"/>
    </source>
</evidence>
<dbReference type="GO" id="GO:0016036">
    <property type="term" value="P:cellular response to phosphate starvation"/>
    <property type="evidence" value="ECO:0007669"/>
    <property type="project" value="TreeGrafter"/>
</dbReference>
<protein>
    <recommendedName>
        <fullName evidence="3">histidine kinase</fullName>
        <ecNumber evidence="3">2.7.13.3</ecNumber>
    </recommendedName>
</protein>
<dbReference type="CDD" id="cd00130">
    <property type="entry name" value="PAS"/>
    <property type="match status" value="1"/>
</dbReference>
<keyword evidence="4" id="KW-1003">Cell membrane</keyword>
<evidence type="ECO:0000256" key="2">
    <source>
        <dbReference type="ARBA" id="ARBA00004236"/>
    </source>
</evidence>
<organism evidence="15 16">
    <name type="scientific">Lentibacillus cibarius</name>
    <dbReference type="NCBI Taxonomy" id="2583219"/>
    <lineage>
        <taxon>Bacteria</taxon>
        <taxon>Bacillati</taxon>
        <taxon>Bacillota</taxon>
        <taxon>Bacilli</taxon>
        <taxon>Bacillales</taxon>
        <taxon>Bacillaceae</taxon>
        <taxon>Lentibacillus</taxon>
    </lineage>
</organism>
<comment type="subcellular location">
    <subcellularLocation>
        <location evidence="2">Cell membrane</location>
    </subcellularLocation>
</comment>
<dbReference type="Gene3D" id="3.30.450.20">
    <property type="entry name" value="PAS domain"/>
    <property type="match status" value="1"/>
</dbReference>
<dbReference type="NCBIfam" id="NF046044">
    <property type="entry name" value="PnpS"/>
    <property type="match status" value="1"/>
</dbReference>
<accession>A0A549YM18</accession>
<dbReference type="GO" id="GO:0000155">
    <property type="term" value="F:phosphorelay sensor kinase activity"/>
    <property type="evidence" value="ECO:0007669"/>
    <property type="project" value="InterPro"/>
</dbReference>
<evidence type="ECO:0000256" key="10">
    <source>
        <dbReference type="ARBA" id="ARBA00023012"/>
    </source>
</evidence>
<gene>
    <name evidence="15" type="ORF">FH966_15110</name>
</gene>
<dbReference type="SMART" id="SM00388">
    <property type="entry name" value="HisKA"/>
    <property type="match status" value="1"/>
</dbReference>
<dbReference type="PANTHER" id="PTHR45453">
    <property type="entry name" value="PHOSPHATE REGULON SENSOR PROTEIN PHOR"/>
    <property type="match status" value="1"/>
</dbReference>
<keyword evidence="12" id="KW-1133">Transmembrane helix</keyword>
<dbReference type="SUPFAM" id="SSF55785">
    <property type="entry name" value="PYP-like sensor domain (PAS domain)"/>
    <property type="match status" value="1"/>
</dbReference>
<dbReference type="InterPro" id="IPR036097">
    <property type="entry name" value="HisK_dim/P_sf"/>
</dbReference>
<dbReference type="AlphaFoldDB" id="A0A549YM18"/>
<dbReference type="InterPro" id="IPR004358">
    <property type="entry name" value="Sig_transdc_His_kin-like_C"/>
</dbReference>
<dbReference type="GO" id="GO:0004721">
    <property type="term" value="F:phosphoprotein phosphatase activity"/>
    <property type="evidence" value="ECO:0007669"/>
    <property type="project" value="TreeGrafter"/>
</dbReference>
<dbReference type="SMART" id="SM00387">
    <property type="entry name" value="HATPase_c"/>
    <property type="match status" value="1"/>
</dbReference>
<dbReference type="PANTHER" id="PTHR45453:SF1">
    <property type="entry name" value="PHOSPHATE REGULON SENSOR PROTEIN PHOR"/>
    <property type="match status" value="1"/>
</dbReference>
<comment type="catalytic activity">
    <reaction evidence="1">
        <text>ATP + protein L-histidine = ADP + protein N-phospho-L-histidine.</text>
        <dbReference type="EC" id="2.7.13.3"/>
    </reaction>
</comment>
<feature type="domain" description="PAS" evidence="14">
    <location>
        <begin position="116"/>
        <end position="157"/>
    </location>
</feature>
<dbReference type="InterPro" id="IPR035965">
    <property type="entry name" value="PAS-like_dom_sf"/>
</dbReference>
<evidence type="ECO:0000313" key="16">
    <source>
        <dbReference type="Proteomes" id="UP000319280"/>
    </source>
</evidence>
<reference evidence="15 16" key="1">
    <citation type="submission" date="2019-07" db="EMBL/GenBank/DDBJ databases">
        <title>Genomic analysis of Lentibacillus sp. NKC851-2.</title>
        <authorList>
            <person name="Oh Y.J."/>
        </authorList>
    </citation>
    <scope>NUCLEOTIDE SEQUENCE [LARGE SCALE GENOMIC DNA]</scope>
    <source>
        <strain evidence="15 16">NKC851-2</strain>
    </source>
</reference>
<evidence type="ECO:0000313" key="15">
    <source>
        <dbReference type="EMBL" id="TRM12925.1"/>
    </source>
</evidence>
<feature type="transmembrane region" description="Helical" evidence="12">
    <location>
        <begin position="35"/>
        <end position="57"/>
    </location>
</feature>
<dbReference type="GO" id="GO:0005886">
    <property type="term" value="C:plasma membrane"/>
    <property type="evidence" value="ECO:0007669"/>
    <property type="project" value="UniProtKB-SubCell"/>
</dbReference>
<name>A0A549YM18_9BACI</name>
<dbReference type="PROSITE" id="PS50112">
    <property type="entry name" value="PAS"/>
    <property type="match status" value="1"/>
</dbReference>
<keyword evidence="6" id="KW-0808">Transferase</keyword>
<dbReference type="Gene3D" id="6.10.340.10">
    <property type="match status" value="1"/>
</dbReference>